<dbReference type="AlphaFoldDB" id="M7N6D0"/>
<feature type="transmembrane region" description="Helical" evidence="1">
    <location>
        <begin position="284"/>
        <end position="301"/>
    </location>
</feature>
<protein>
    <recommendedName>
        <fullName evidence="4">DUF368 domain-containing protein</fullName>
    </recommendedName>
</protein>
<feature type="transmembrane region" description="Helical" evidence="1">
    <location>
        <begin position="226"/>
        <end position="245"/>
    </location>
</feature>
<sequence length="313" mass="34432">MRTIKDYALLYLKGMAMGGADTVPGVSGGTVAFITGIYEELLDSIKSFDLQALQLARGFQLKALWQHVNGNFLLVLLAGVFTSLLTLSRLITWLLAEYPIQVWSFFFGLIIISAVLVTKEIRQWNAAVVVSGIVGIVIAYLVTVISPAETPEALWFVFIAGALAICAMILPGISGAFILLLLVKYEFILTALKEFNLPVILVFGLGCVVGILSFSRVVSWLLDRYYNVAIALLAGFMIGSLNKVWPWKVVSEYYLSSKGEQKPLITESVWPTQFAIETGQQPHVLWAILFAALGILLVVVIEKLSTYKVSPQH</sequence>
<feature type="transmembrane region" description="Helical" evidence="1">
    <location>
        <begin position="124"/>
        <end position="142"/>
    </location>
</feature>
<keyword evidence="3" id="KW-1185">Reference proteome</keyword>
<reference evidence="2 3" key="1">
    <citation type="journal article" date="2013" name="Genome Announc.">
        <title>Draft Genome Sequence of Cesiribacter andamanensis Strain AMV16T, Isolated from a Soil Sample from a Mud Volcano in the Andaman Islands, India.</title>
        <authorList>
            <person name="Shivaji S."/>
            <person name="Ara S."/>
            <person name="Begum Z."/>
            <person name="Srinivas T.N."/>
            <person name="Singh A."/>
            <person name="Kumar Pinnaka A."/>
        </authorList>
    </citation>
    <scope>NUCLEOTIDE SEQUENCE [LARGE SCALE GENOMIC DNA]</scope>
    <source>
        <strain evidence="2 3">AMV16</strain>
    </source>
</reference>
<dbReference type="PANTHER" id="PTHR37308">
    <property type="entry name" value="INTEGRAL MEMBRANE PROTEIN"/>
    <property type="match status" value="1"/>
</dbReference>
<evidence type="ECO:0000313" key="3">
    <source>
        <dbReference type="Proteomes" id="UP000011910"/>
    </source>
</evidence>
<name>M7N6D0_9BACT</name>
<keyword evidence="1" id="KW-0472">Membrane</keyword>
<dbReference type="STRING" id="1279009.ADICEAN_02040"/>
<dbReference type="Pfam" id="PF04018">
    <property type="entry name" value="VCA0040-like"/>
    <property type="match status" value="1"/>
</dbReference>
<evidence type="ECO:0000256" key="1">
    <source>
        <dbReference type="SAM" id="Phobius"/>
    </source>
</evidence>
<dbReference type="eggNOG" id="COG2035">
    <property type="taxonomic scope" value="Bacteria"/>
</dbReference>
<evidence type="ECO:0008006" key="4">
    <source>
        <dbReference type="Google" id="ProtNLM"/>
    </source>
</evidence>
<dbReference type="RefSeq" id="WP_009195435.1">
    <property type="nucleotide sequence ID" value="NZ_AODQ01000044.1"/>
</dbReference>
<feature type="transmembrane region" description="Helical" evidence="1">
    <location>
        <begin position="195"/>
        <end position="214"/>
    </location>
</feature>
<gene>
    <name evidence="2" type="ORF">ADICEAN_02040</name>
</gene>
<keyword evidence="1" id="KW-0812">Transmembrane</keyword>
<proteinExistence type="predicted"/>
<dbReference type="PANTHER" id="PTHR37308:SF1">
    <property type="entry name" value="POLYPRENYL-PHOSPHATE TRANSPORTER"/>
    <property type="match status" value="1"/>
</dbReference>
<evidence type="ECO:0000313" key="2">
    <source>
        <dbReference type="EMBL" id="EMR02832.1"/>
    </source>
</evidence>
<feature type="transmembrane region" description="Helical" evidence="1">
    <location>
        <begin position="72"/>
        <end position="94"/>
    </location>
</feature>
<dbReference type="InterPro" id="IPR007163">
    <property type="entry name" value="VCA0040-like"/>
</dbReference>
<feature type="transmembrane region" description="Helical" evidence="1">
    <location>
        <begin position="154"/>
        <end position="183"/>
    </location>
</feature>
<keyword evidence="1" id="KW-1133">Transmembrane helix</keyword>
<dbReference type="Proteomes" id="UP000011910">
    <property type="component" value="Unassembled WGS sequence"/>
</dbReference>
<organism evidence="2 3">
    <name type="scientific">Cesiribacter andamanensis AMV16</name>
    <dbReference type="NCBI Taxonomy" id="1279009"/>
    <lineage>
        <taxon>Bacteria</taxon>
        <taxon>Pseudomonadati</taxon>
        <taxon>Bacteroidota</taxon>
        <taxon>Cytophagia</taxon>
        <taxon>Cytophagales</taxon>
        <taxon>Cesiribacteraceae</taxon>
        <taxon>Cesiribacter</taxon>
    </lineage>
</organism>
<dbReference type="OrthoDB" id="9793746at2"/>
<accession>M7N6D0</accession>
<dbReference type="EMBL" id="AODQ01000044">
    <property type="protein sequence ID" value="EMR02832.1"/>
    <property type="molecule type" value="Genomic_DNA"/>
</dbReference>
<feature type="transmembrane region" description="Helical" evidence="1">
    <location>
        <begin position="100"/>
        <end position="117"/>
    </location>
</feature>
<comment type="caution">
    <text evidence="2">The sequence shown here is derived from an EMBL/GenBank/DDBJ whole genome shotgun (WGS) entry which is preliminary data.</text>
</comment>